<dbReference type="EMBL" id="MU005635">
    <property type="protein sequence ID" value="KAF2676387.1"/>
    <property type="molecule type" value="Genomic_DNA"/>
</dbReference>
<sequence length="387" mass="43797">MDDAAKLLASESTSNTYTASSAFEEAIHRQSETQLEHLLQTSGTTWDSSSLASGDRSLEHLLSDLSLLVRRNASHFETWTEDEQREFFSALAQALAERKSNCQKEEANELDSLYHVDGINLCAAICLWNAGFREVDLVGSDPWNRHLHGTPLWTHSRGNHYTADLALLKWFVARGARLDWHHPQFGTTARNELSAAIAYYHQEEEADFDEELANQVLWSDFRDKCTCLCSEGGCVAAVKMNAWTVLVDAGKVQDDDPLRQTLNLALLRMKVFQDFGLTHTCGNRDKYSTEVVEGHFPPSDEEIDDIHHIEAKDIESFLSVLHELNGKIQDYDGTLWEFLEEVGYPHLDEVRSKIPPLDQEVVQELGIKLLEPAESEEWSQGSDYDVN</sequence>
<dbReference type="Proteomes" id="UP000799291">
    <property type="component" value="Unassembled WGS sequence"/>
</dbReference>
<dbReference type="AlphaFoldDB" id="A0A6G1IDS5"/>
<gene>
    <name evidence="1" type="ORF">K458DRAFT_396962</name>
</gene>
<accession>A0A6G1IDS5</accession>
<protein>
    <submittedName>
        <fullName evidence="1">Uncharacterized protein</fullName>
    </submittedName>
</protein>
<evidence type="ECO:0000313" key="2">
    <source>
        <dbReference type="Proteomes" id="UP000799291"/>
    </source>
</evidence>
<evidence type="ECO:0000313" key="1">
    <source>
        <dbReference type="EMBL" id="KAF2676387.1"/>
    </source>
</evidence>
<keyword evidence="2" id="KW-1185">Reference proteome</keyword>
<proteinExistence type="predicted"/>
<reference evidence="1" key="1">
    <citation type="journal article" date="2020" name="Stud. Mycol.">
        <title>101 Dothideomycetes genomes: a test case for predicting lifestyles and emergence of pathogens.</title>
        <authorList>
            <person name="Haridas S."/>
            <person name="Albert R."/>
            <person name="Binder M."/>
            <person name="Bloem J."/>
            <person name="Labutti K."/>
            <person name="Salamov A."/>
            <person name="Andreopoulos B."/>
            <person name="Baker S."/>
            <person name="Barry K."/>
            <person name="Bills G."/>
            <person name="Bluhm B."/>
            <person name="Cannon C."/>
            <person name="Castanera R."/>
            <person name="Culley D."/>
            <person name="Daum C."/>
            <person name="Ezra D."/>
            <person name="Gonzalez J."/>
            <person name="Henrissat B."/>
            <person name="Kuo A."/>
            <person name="Liang C."/>
            <person name="Lipzen A."/>
            <person name="Lutzoni F."/>
            <person name="Magnuson J."/>
            <person name="Mondo S."/>
            <person name="Nolan M."/>
            <person name="Ohm R."/>
            <person name="Pangilinan J."/>
            <person name="Park H.-J."/>
            <person name="Ramirez L."/>
            <person name="Alfaro M."/>
            <person name="Sun H."/>
            <person name="Tritt A."/>
            <person name="Yoshinaga Y."/>
            <person name="Zwiers L.-H."/>
            <person name="Turgeon B."/>
            <person name="Goodwin S."/>
            <person name="Spatafora J."/>
            <person name="Crous P."/>
            <person name="Grigoriev I."/>
        </authorList>
    </citation>
    <scope>NUCLEOTIDE SEQUENCE</scope>
    <source>
        <strain evidence="1">CBS 122367</strain>
    </source>
</reference>
<organism evidence="1 2">
    <name type="scientific">Lentithecium fluviatile CBS 122367</name>
    <dbReference type="NCBI Taxonomy" id="1168545"/>
    <lineage>
        <taxon>Eukaryota</taxon>
        <taxon>Fungi</taxon>
        <taxon>Dikarya</taxon>
        <taxon>Ascomycota</taxon>
        <taxon>Pezizomycotina</taxon>
        <taxon>Dothideomycetes</taxon>
        <taxon>Pleosporomycetidae</taxon>
        <taxon>Pleosporales</taxon>
        <taxon>Massarineae</taxon>
        <taxon>Lentitheciaceae</taxon>
        <taxon>Lentithecium</taxon>
    </lineage>
</organism>
<name>A0A6G1IDS5_9PLEO</name>